<dbReference type="Proteomes" id="UP000799757">
    <property type="component" value="Unassembled WGS sequence"/>
</dbReference>
<feature type="region of interest" description="Disordered" evidence="7">
    <location>
        <begin position="202"/>
        <end position="245"/>
    </location>
</feature>
<comment type="similarity">
    <text evidence="2">Belongs to the mitochondrion-specific ribosomal protein mS23 family.</text>
</comment>
<dbReference type="AlphaFoldDB" id="A0A6A6XXF5"/>
<dbReference type="PIRSF" id="PIRSF029764">
    <property type="entry name" value="RSM25"/>
    <property type="match status" value="1"/>
</dbReference>
<evidence type="ECO:0000256" key="7">
    <source>
        <dbReference type="SAM" id="MobiDB-lite"/>
    </source>
</evidence>
<dbReference type="PANTHER" id="PTHR37799:SF1">
    <property type="entry name" value="SMALL RIBOSOMAL SUBUNIT PROTEIN MS23"/>
    <property type="match status" value="1"/>
</dbReference>
<reference evidence="8" key="1">
    <citation type="journal article" date="2020" name="Stud. Mycol.">
        <title>101 Dothideomycetes genomes: a test case for predicting lifestyles and emergence of pathogens.</title>
        <authorList>
            <person name="Haridas S."/>
            <person name="Albert R."/>
            <person name="Binder M."/>
            <person name="Bloem J."/>
            <person name="Labutti K."/>
            <person name="Salamov A."/>
            <person name="Andreopoulos B."/>
            <person name="Baker S."/>
            <person name="Barry K."/>
            <person name="Bills G."/>
            <person name="Bluhm B."/>
            <person name="Cannon C."/>
            <person name="Castanera R."/>
            <person name="Culley D."/>
            <person name="Daum C."/>
            <person name="Ezra D."/>
            <person name="Gonzalez J."/>
            <person name="Henrissat B."/>
            <person name="Kuo A."/>
            <person name="Liang C."/>
            <person name="Lipzen A."/>
            <person name="Lutzoni F."/>
            <person name="Magnuson J."/>
            <person name="Mondo S."/>
            <person name="Nolan M."/>
            <person name="Ohm R."/>
            <person name="Pangilinan J."/>
            <person name="Park H.-J."/>
            <person name="Ramirez L."/>
            <person name="Alfaro M."/>
            <person name="Sun H."/>
            <person name="Tritt A."/>
            <person name="Yoshinaga Y."/>
            <person name="Zwiers L.-H."/>
            <person name="Turgeon B."/>
            <person name="Goodwin S."/>
            <person name="Spatafora J."/>
            <person name="Crous P."/>
            <person name="Grigoriev I."/>
        </authorList>
    </citation>
    <scope>NUCLEOTIDE SEQUENCE</scope>
    <source>
        <strain evidence="8">CBS 109.77</strain>
    </source>
</reference>
<name>A0A6A6XXF5_9PLEO</name>
<comment type="subcellular location">
    <subcellularLocation>
        <location evidence="1 6">Mitochondrion</location>
    </subcellularLocation>
</comment>
<keyword evidence="9" id="KW-1185">Reference proteome</keyword>
<dbReference type="OrthoDB" id="5542239at2759"/>
<evidence type="ECO:0000256" key="3">
    <source>
        <dbReference type="ARBA" id="ARBA00022980"/>
    </source>
</evidence>
<keyword evidence="4 6" id="KW-0496">Mitochondrion</keyword>
<dbReference type="InterPro" id="IPR016939">
    <property type="entry name" value="Ribosomal_mS23_fun"/>
</dbReference>
<evidence type="ECO:0000256" key="1">
    <source>
        <dbReference type="ARBA" id="ARBA00004173"/>
    </source>
</evidence>
<evidence type="ECO:0000256" key="5">
    <source>
        <dbReference type="ARBA" id="ARBA00023274"/>
    </source>
</evidence>
<proteinExistence type="inferred from homology"/>
<dbReference type="CDD" id="cd23701">
    <property type="entry name" value="At1g26750"/>
    <property type="match status" value="1"/>
</dbReference>
<gene>
    <name evidence="8" type="ORF">K505DRAFT_262515</name>
</gene>
<dbReference type="InterPro" id="IPR059242">
    <property type="entry name" value="mS23_dom"/>
</dbReference>
<dbReference type="GO" id="GO:0005763">
    <property type="term" value="C:mitochondrial small ribosomal subunit"/>
    <property type="evidence" value="ECO:0007669"/>
    <property type="project" value="UniProtKB-UniRule"/>
</dbReference>
<sequence>MGRYDFRALRVRQTALALVESNRIPSLPQWYDIVGDIPPGETLARPIQRAPRVRGTKKPSRMFQPLPIVYPEDKLRSEFFGDHPWELARPRLVVEDSGNDSKGYDWSKIVQPGKQLDGESVVQRQMWLMKHNKQSRSAAYDTARREFYQHRHLEDIRRRIAKEEAMHVGAYFGKGPLEIGMALEDKSWEGWKKWAAKQIEDEQQMRAQMFSGPQTSDEPTAEEYDDGEEGENVLKEPKDALSGVS</sequence>
<dbReference type="GO" id="GO:0003735">
    <property type="term" value="F:structural constituent of ribosome"/>
    <property type="evidence" value="ECO:0007669"/>
    <property type="project" value="UniProtKB-UniRule"/>
</dbReference>
<organism evidence="8 9">
    <name type="scientific">Melanomma pulvis-pyrius CBS 109.77</name>
    <dbReference type="NCBI Taxonomy" id="1314802"/>
    <lineage>
        <taxon>Eukaryota</taxon>
        <taxon>Fungi</taxon>
        <taxon>Dikarya</taxon>
        <taxon>Ascomycota</taxon>
        <taxon>Pezizomycotina</taxon>
        <taxon>Dothideomycetes</taxon>
        <taxon>Pleosporomycetidae</taxon>
        <taxon>Pleosporales</taxon>
        <taxon>Melanommataceae</taxon>
        <taxon>Melanomma</taxon>
    </lineage>
</organism>
<protein>
    <recommendedName>
        <fullName evidence="6">37S ribosomal protein S25, mitochondrial</fullName>
    </recommendedName>
</protein>
<keyword evidence="5 6" id="KW-0687">Ribonucleoprotein</keyword>
<accession>A0A6A6XXF5</accession>
<dbReference type="EMBL" id="MU001738">
    <property type="protein sequence ID" value="KAF2801202.1"/>
    <property type="molecule type" value="Genomic_DNA"/>
</dbReference>
<evidence type="ECO:0000256" key="6">
    <source>
        <dbReference type="PIRNR" id="PIRNR029764"/>
    </source>
</evidence>
<dbReference type="Pfam" id="PF13741">
    <property type="entry name" value="MRP-S25"/>
    <property type="match status" value="1"/>
</dbReference>
<evidence type="ECO:0000313" key="8">
    <source>
        <dbReference type="EMBL" id="KAF2801202.1"/>
    </source>
</evidence>
<keyword evidence="3 6" id="KW-0689">Ribosomal protein</keyword>
<evidence type="ECO:0000313" key="9">
    <source>
        <dbReference type="Proteomes" id="UP000799757"/>
    </source>
</evidence>
<evidence type="ECO:0000256" key="2">
    <source>
        <dbReference type="ARBA" id="ARBA00009864"/>
    </source>
</evidence>
<evidence type="ECO:0000256" key="4">
    <source>
        <dbReference type="ARBA" id="ARBA00023128"/>
    </source>
</evidence>
<dbReference type="PANTHER" id="PTHR37799">
    <property type="entry name" value="37S RIBOSOMAL PROTEIN S25, MITOCHONDRIAL"/>
    <property type="match status" value="1"/>
</dbReference>
<comment type="subunit">
    <text evidence="6">Component of the mitochondrial small ribosomal subunit.</text>
</comment>
<feature type="compositionally biased region" description="Acidic residues" evidence="7">
    <location>
        <begin position="219"/>
        <end position="231"/>
    </location>
</feature>